<dbReference type="EMBL" id="KN847543">
    <property type="protein sequence ID" value="KIW03870.1"/>
    <property type="molecule type" value="Genomic_DNA"/>
</dbReference>
<dbReference type="HOGENOM" id="CLU_1349820_0_0_1"/>
<feature type="region of interest" description="Disordered" evidence="1">
    <location>
        <begin position="103"/>
        <end position="133"/>
    </location>
</feature>
<dbReference type="RefSeq" id="XP_016213739.1">
    <property type="nucleotide sequence ID" value="XM_016358638.1"/>
</dbReference>
<dbReference type="GeneID" id="27313139"/>
<gene>
    <name evidence="2" type="ORF">PV09_05166</name>
</gene>
<reference evidence="2 3" key="1">
    <citation type="submission" date="2015-01" db="EMBL/GenBank/DDBJ databases">
        <title>The Genome Sequence of Ochroconis gallopava CBS43764.</title>
        <authorList>
            <consortium name="The Broad Institute Genomics Platform"/>
            <person name="Cuomo C."/>
            <person name="de Hoog S."/>
            <person name="Gorbushina A."/>
            <person name="Stielow B."/>
            <person name="Teixiera M."/>
            <person name="Abouelleil A."/>
            <person name="Chapman S.B."/>
            <person name="Priest M."/>
            <person name="Young S.K."/>
            <person name="Wortman J."/>
            <person name="Nusbaum C."/>
            <person name="Birren B."/>
        </authorList>
    </citation>
    <scope>NUCLEOTIDE SEQUENCE [LARGE SCALE GENOMIC DNA]</scope>
    <source>
        <strain evidence="2 3">CBS 43764</strain>
    </source>
</reference>
<feature type="compositionally biased region" description="Low complexity" evidence="1">
    <location>
        <begin position="120"/>
        <end position="133"/>
    </location>
</feature>
<organism evidence="2 3">
    <name type="scientific">Verruconis gallopava</name>
    <dbReference type="NCBI Taxonomy" id="253628"/>
    <lineage>
        <taxon>Eukaryota</taxon>
        <taxon>Fungi</taxon>
        <taxon>Dikarya</taxon>
        <taxon>Ascomycota</taxon>
        <taxon>Pezizomycotina</taxon>
        <taxon>Dothideomycetes</taxon>
        <taxon>Pleosporomycetidae</taxon>
        <taxon>Venturiales</taxon>
        <taxon>Sympoventuriaceae</taxon>
        <taxon>Verruconis</taxon>
    </lineage>
</organism>
<dbReference type="Proteomes" id="UP000053259">
    <property type="component" value="Unassembled WGS sequence"/>
</dbReference>
<keyword evidence="3" id="KW-1185">Reference proteome</keyword>
<sequence length="203" mass="22096">MTSFDDLALSLEISFAATFSAKPGRPSSLTPQTFLSSENDLPESFMTARHGSTPAGWNRNRPINTKQVDEEVPHAVTNTIAEARSLSPTHDWSIKSLADMNTHRTASQAASPTQKLPVGSITSPATASPPKSSVLWQQTVVSNGGHSGAVYSRPSTNCRQEFRSNFIFRAQLLSPETVKHKQRLAALPSDLQLTLPRVRALFV</sequence>
<dbReference type="InParanoid" id="A0A0D2ABA9"/>
<evidence type="ECO:0000313" key="2">
    <source>
        <dbReference type="EMBL" id="KIW03870.1"/>
    </source>
</evidence>
<dbReference type="AlphaFoldDB" id="A0A0D2ABA9"/>
<name>A0A0D2ABA9_9PEZI</name>
<proteinExistence type="predicted"/>
<feature type="compositionally biased region" description="Polar residues" evidence="1">
    <location>
        <begin position="103"/>
        <end position="114"/>
    </location>
</feature>
<evidence type="ECO:0000256" key="1">
    <source>
        <dbReference type="SAM" id="MobiDB-lite"/>
    </source>
</evidence>
<dbReference type="VEuPathDB" id="FungiDB:PV09_05166"/>
<evidence type="ECO:0000313" key="3">
    <source>
        <dbReference type="Proteomes" id="UP000053259"/>
    </source>
</evidence>
<accession>A0A0D2ABA9</accession>
<protein>
    <submittedName>
        <fullName evidence="2">Uncharacterized protein</fullName>
    </submittedName>
</protein>